<dbReference type="PANTHER" id="PTHR12801:SF82">
    <property type="entry name" value="RNA EXONUCLEASE 5"/>
    <property type="match status" value="1"/>
</dbReference>
<accession>A0A914ZU52</accession>
<dbReference type="SUPFAM" id="SSF53098">
    <property type="entry name" value="Ribonuclease H-like"/>
    <property type="match status" value="1"/>
</dbReference>
<dbReference type="AlphaFoldDB" id="A0A914ZU52"/>
<sequence length="648" mass="73102">MNTNEASRKNNENIKKKRKLKRLKRNINEILLLSGKDPSDELDTIDEMPFEPNSSNNEMDISLRISRKLRSIREEIAPPPQVEFRFHCLKGSRRLGSQHLAQLAHRTVSTIAEKPPWLNIKPYKGIIQTIFIRIDTDLECVEYRNKDSFIEEFFGDRCFARMQKEVANSNEFWNALLNVPISRVEQIREIVAEGFDPLTSFISKNLKGDLLMSVEQMANFAYPFPGDAQLEANGVLSQYRIQPTMRKYCAITADSPLFAIDCEMCVTKTGSRELTRITLVDEKCNVVIDTLVKPYDEIVDYVTKFSGITKQMLDPIDVRLEHVQIALSRLLPKDAILVGHSLEYDLRALQLSHPYCIDIASIFNLSGSEKQRSSLKTLASVFLGETIQDKRGHCSVEDAVATMQLLKLKLERGFQFGNVSLGWSYDAWARMNGLTNTGARIDMKRPHPVVANETDLLQPPAKKKRQEKDRRSCRECGRIMNVECSVEDCKCRSNKASVCVVCCVPLSAKPTEELREQLDWGAAIGMSSCPSTRPLIDEVVKSKNKSMLCCANGEICSFESSSRAKFYDTRSFQSADELLRIVGGEILEHNLVVIGIDTRLLSSGQDRPAYVRMDNIIESIVSSASPKSLIVLILSSPQESTCRISVKP</sequence>
<dbReference type="GO" id="GO:0003676">
    <property type="term" value="F:nucleic acid binding"/>
    <property type="evidence" value="ECO:0007669"/>
    <property type="project" value="InterPro"/>
</dbReference>
<dbReference type="InterPro" id="IPR047021">
    <property type="entry name" value="REXO1/3/4-like"/>
</dbReference>
<comment type="subcellular location">
    <subcellularLocation>
        <location evidence="1">Nucleus</location>
    </subcellularLocation>
</comment>
<proteinExistence type="inferred from homology"/>
<evidence type="ECO:0000313" key="8">
    <source>
        <dbReference type="Proteomes" id="UP000887569"/>
    </source>
</evidence>
<dbReference type="Gene3D" id="3.30.420.10">
    <property type="entry name" value="Ribonuclease H-like superfamily/Ribonuclease H"/>
    <property type="match status" value="1"/>
</dbReference>
<evidence type="ECO:0000259" key="7">
    <source>
        <dbReference type="SMART" id="SM00479"/>
    </source>
</evidence>
<keyword evidence="5" id="KW-0269">Exonuclease</keyword>
<dbReference type="GO" id="GO:0004527">
    <property type="term" value="F:exonuclease activity"/>
    <property type="evidence" value="ECO:0007669"/>
    <property type="project" value="UniProtKB-KW"/>
</dbReference>
<dbReference type="InterPro" id="IPR036397">
    <property type="entry name" value="RNaseH_sf"/>
</dbReference>
<dbReference type="FunFam" id="3.30.420.10:FF:000019">
    <property type="entry name" value="RNA exonuclease NEF-sp"/>
    <property type="match status" value="1"/>
</dbReference>
<dbReference type="Proteomes" id="UP000887569">
    <property type="component" value="Unplaced"/>
</dbReference>
<evidence type="ECO:0000313" key="9">
    <source>
        <dbReference type="WBParaSite" id="PgB16_g025_t01"/>
    </source>
</evidence>
<dbReference type="WBParaSite" id="PgB16_g025_t01">
    <property type="protein sequence ID" value="PgB16_g025_t01"/>
    <property type="gene ID" value="PgB16_g025"/>
</dbReference>
<evidence type="ECO:0000256" key="2">
    <source>
        <dbReference type="ARBA" id="ARBA00006357"/>
    </source>
</evidence>
<dbReference type="InterPro" id="IPR012337">
    <property type="entry name" value="RNaseH-like_sf"/>
</dbReference>
<dbReference type="SMART" id="SM00479">
    <property type="entry name" value="EXOIII"/>
    <property type="match status" value="1"/>
</dbReference>
<dbReference type="Pfam" id="PF00929">
    <property type="entry name" value="RNase_T"/>
    <property type="match status" value="1"/>
</dbReference>
<feature type="domain" description="Exonuclease" evidence="7">
    <location>
        <begin position="256"/>
        <end position="415"/>
    </location>
</feature>
<keyword evidence="3" id="KW-0540">Nuclease</keyword>
<keyword evidence="4" id="KW-0378">Hydrolase</keyword>
<protein>
    <submittedName>
        <fullName evidence="9">Exonuclease domain-containing protein</fullName>
    </submittedName>
</protein>
<comment type="similarity">
    <text evidence="2">Belongs to the REXO1/REXO3 family.</text>
</comment>
<evidence type="ECO:0000256" key="3">
    <source>
        <dbReference type="ARBA" id="ARBA00022722"/>
    </source>
</evidence>
<dbReference type="InterPro" id="IPR013520">
    <property type="entry name" value="Ribonucl_H"/>
</dbReference>
<organism evidence="8 9">
    <name type="scientific">Parascaris univalens</name>
    <name type="common">Nematode worm</name>
    <dbReference type="NCBI Taxonomy" id="6257"/>
    <lineage>
        <taxon>Eukaryota</taxon>
        <taxon>Metazoa</taxon>
        <taxon>Ecdysozoa</taxon>
        <taxon>Nematoda</taxon>
        <taxon>Chromadorea</taxon>
        <taxon>Rhabditida</taxon>
        <taxon>Spirurina</taxon>
        <taxon>Ascaridomorpha</taxon>
        <taxon>Ascaridoidea</taxon>
        <taxon>Ascarididae</taxon>
        <taxon>Parascaris</taxon>
    </lineage>
</organism>
<dbReference type="PANTHER" id="PTHR12801">
    <property type="entry name" value="RNA EXONUCLEASE REXO1 / RECO3 FAMILY MEMBER-RELATED"/>
    <property type="match status" value="1"/>
</dbReference>
<dbReference type="GO" id="GO:0005634">
    <property type="term" value="C:nucleus"/>
    <property type="evidence" value="ECO:0007669"/>
    <property type="project" value="UniProtKB-SubCell"/>
</dbReference>
<dbReference type="CDD" id="cd06145">
    <property type="entry name" value="REX1_like"/>
    <property type="match status" value="1"/>
</dbReference>
<evidence type="ECO:0000256" key="4">
    <source>
        <dbReference type="ARBA" id="ARBA00022801"/>
    </source>
</evidence>
<reference evidence="9" key="1">
    <citation type="submission" date="2022-11" db="UniProtKB">
        <authorList>
            <consortium name="WormBaseParasite"/>
        </authorList>
    </citation>
    <scope>IDENTIFICATION</scope>
</reference>
<evidence type="ECO:0000256" key="5">
    <source>
        <dbReference type="ARBA" id="ARBA00022839"/>
    </source>
</evidence>
<name>A0A914ZU52_PARUN</name>
<dbReference type="InterPro" id="IPR034922">
    <property type="entry name" value="REX1-like_exo"/>
</dbReference>
<evidence type="ECO:0000256" key="6">
    <source>
        <dbReference type="ARBA" id="ARBA00023242"/>
    </source>
</evidence>
<keyword evidence="6" id="KW-0539">Nucleus</keyword>
<evidence type="ECO:0000256" key="1">
    <source>
        <dbReference type="ARBA" id="ARBA00004123"/>
    </source>
</evidence>
<keyword evidence="8" id="KW-1185">Reference proteome</keyword>